<gene>
    <name evidence="2" type="ORF">MHI_LOCUS826522</name>
</gene>
<feature type="non-terminal residue" evidence="2">
    <location>
        <position position="86"/>
    </location>
</feature>
<dbReference type="EMBL" id="CAJDYZ010011057">
    <property type="protein sequence ID" value="CAD1478814.1"/>
    <property type="molecule type" value="Genomic_DNA"/>
</dbReference>
<dbReference type="AlphaFoldDB" id="A0A6V7HE38"/>
<dbReference type="Proteomes" id="UP000752696">
    <property type="component" value="Unassembled WGS sequence"/>
</dbReference>
<organism evidence="2 3">
    <name type="scientific">Heterotrigona itama</name>
    <dbReference type="NCBI Taxonomy" id="395501"/>
    <lineage>
        <taxon>Eukaryota</taxon>
        <taxon>Metazoa</taxon>
        <taxon>Ecdysozoa</taxon>
        <taxon>Arthropoda</taxon>
        <taxon>Hexapoda</taxon>
        <taxon>Insecta</taxon>
        <taxon>Pterygota</taxon>
        <taxon>Neoptera</taxon>
        <taxon>Endopterygota</taxon>
        <taxon>Hymenoptera</taxon>
        <taxon>Apocrita</taxon>
        <taxon>Aculeata</taxon>
        <taxon>Apoidea</taxon>
        <taxon>Anthophila</taxon>
        <taxon>Apidae</taxon>
        <taxon>Heterotrigona</taxon>
    </lineage>
</organism>
<name>A0A6V7HE38_9HYME</name>
<comment type="caution">
    <text evidence="2">The sequence shown here is derived from an EMBL/GenBank/DDBJ whole genome shotgun (WGS) entry which is preliminary data.</text>
</comment>
<reference evidence="2" key="1">
    <citation type="submission" date="2020-07" db="EMBL/GenBank/DDBJ databases">
        <authorList>
            <person name="Nazaruddin N."/>
        </authorList>
    </citation>
    <scope>NUCLEOTIDE SEQUENCE</scope>
</reference>
<feature type="non-terminal residue" evidence="2">
    <location>
        <position position="1"/>
    </location>
</feature>
<evidence type="ECO:0000313" key="3">
    <source>
        <dbReference type="Proteomes" id="UP000752696"/>
    </source>
</evidence>
<feature type="region of interest" description="Disordered" evidence="1">
    <location>
        <begin position="1"/>
        <end position="42"/>
    </location>
</feature>
<sequence length="86" mass="9523">PERLVKNTTTKIERVRGRQASPTTGGEPEEEQAAAPSEENPVCPCRAGINSGMTGINKEELYRWRRIDNVSRQISLVNRGSPWTSG</sequence>
<protein>
    <submittedName>
        <fullName evidence="2">Uncharacterized protein</fullName>
    </submittedName>
</protein>
<evidence type="ECO:0000256" key="1">
    <source>
        <dbReference type="SAM" id="MobiDB-lite"/>
    </source>
</evidence>
<feature type="compositionally biased region" description="Basic and acidic residues" evidence="1">
    <location>
        <begin position="1"/>
        <end position="16"/>
    </location>
</feature>
<accession>A0A6V7HE38</accession>
<proteinExistence type="predicted"/>
<evidence type="ECO:0000313" key="2">
    <source>
        <dbReference type="EMBL" id="CAD1478814.1"/>
    </source>
</evidence>
<keyword evidence="3" id="KW-1185">Reference proteome</keyword>